<dbReference type="AlphaFoldDB" id="A0A811VHR5"/>
<reference evidence="2" key="1">
    <citation type="submission" date="2020-11" db="EMBL/GenBank/DDBJ databases">
        <authorList>
            <person name="Whitehead M."/>
        </authorList>
    </citation>
    <scope>NUCLEOTIDE SEQUENCE</scope>
    <source>
        <strain evidence="2">EGII</strain>
    </source>
</reference>
<accession>A0A811VHR5</accession>
<dbReference type="Proteomes" id="UP000606786">
    <property type="component" value="Unassembled WGS sequence"/>
</dbReference>
<protein>
    <submittedName>
        <fullName evidence="2">(Mediterranean fruit fly) hypothetical protein</fullName>
    </submittedName>
</protein>
<dbReference type="EMBL" id="CAJHJT010000056">
    <property type="protein sequence ID" value="CAD7014830.1"/>
    <property type="molecule type" value="Genomic_DNA"/>
</dbReference>
<evidence type="ECO:0000313" key="3">
    <source>
        <dbReference type="Proteomes" id="UP000606786"/>
    </source>
</evidence>
<organism evidence="2 3">
    <name type="scientific">Ceratitis capitata</name>
    <name type="common">Mediterranean fruit fly</name>
    <name type="synonym">Tephritis capitata</name>
    <dbReference type="NCBI Taxonomy" id="7213"/>
    <lineage>
        <taxon>Eukaryota</taxon>
        <taxon>Metazoa</taxon>
        <taxon>Ecdysozoa</taxon>
        <taxon>Arthropoda</taxon>
        <taxon>Hexapoda</taxon>
        <taxon>Insecta</taxon>
        <taxon>Pterygota</taxon>
        <taxon>Neoptera</taxon>
        <taxon>Endopterygota</taxon>
        <taxon>Diptera</taxon>
        <taxon>Brachycera</taxon>
        <taxon>Muscomorpha</taxon>
        <taxon>Tephritoidea</taxon>
        <taxon>Tephritidae</taxon>
        <taxon>Ceratitis</taxon>
        <taxon>Ceratitis</taxon>
    </lineage>
</organism>
<proteinExistence type="predicted"/>
<evidence type="ECO:0000256" key="1">
    <source>
        <dbReference type="SAM" id="MobiDB-lite"/>
    </source>
</evidence>
<feature type="region of interest" description="Disordered" evidence="1">
    <location>
        <begin position="77"/>
        <end position="100"/>
    </location>
</feature>
<name>A0A811VHR5_CERCA</name>
<comment type="caution">
    <text evidence="2">The sequence shown here is derived from an EMBL/GenBank/DDBJ whole genome shotgun (WGS) entry which is preliminary data.</text>
</comment>
<evidence type="ECO:0000313" key="2">
    <source>
        <dbReference type="EMBL" id="CAD7014830.1"/>
    </source>
</evidence>
<keyword evidence="3" id="KW-1185">Reference proteome</keyword>
<gene>
    <name evidence="2" type="ORF">CCAP1982_LOCUS22797</name>
</gene>
<sequence>MSVVACPRPFATKKKTACFSAIAIAIAILQTSGGDDDNDDDDAADGAMTMHKYFNGKRAHVMDWEAVLVIIFGSSARSKPPKRDIGTNVKHLQPKKAHIA</sequence>